<dbReference type="STRING" id="574650.SAMN04487966_10934"/>
<feature type="transmembrane region" description="Helical" evidence="7">
    <location>
        <begin position="382"/>
        <end position="401"/>
    </location>
</feature>
<dbReference type="InterPro" id="IPR050189">
    <property type="entry name" value="MFS_Efflux_Transporters"/>
</dbReference>
<evidence type="ECO:0000256" key="5">
    <source>
        <dbReference type="ARBA" id="ARBA00023136"/>
    </source>
</evidence>
<evidence type="ECO:0000256" key="1">
    <source>
        <dbReference type="ARBA" id="ARBA00004651"/>
    </source>
</evidence>
<dbReference type="AlphaFoldDB" id="A0A1I7MPV6"/>
<feature type="compositionally biased region" description="Polar residues" evidence="6">
    <location>
        <begin position="11"/>
        <end position="21"/>
    </location>
</feature>
<name>A0A1I7MPV6_9MICC</name>
<dbReference type="InterPro" id="IPR036259">
    <property type="entry name" value="MFS_trans_sf"/>
</dbReference>
<dbReference type="GO" id="GO:0005886">
    <property type="term" value="C:plasma membrane"/>
    <property type="evidence" value="ECO:0007669"/>
    <property type="project" value="UniProtKB-SubCell"/>
</dbReference>
<gene>
    <name evidence="9" type="ORF">SAMN04487966_10934</name>
</gene>
<feature type="transmembrane region" description="Helical" evidence="7">
    <location>
        <begin position="264"/>
        <end position="283"/>
    </location>
</feature>
<feature type="transmembrane region" description="Helical" evidence="7">
    <location>
        <begin position="157"/>
        <end position="179"/>
    </location>
</feature>
<evidence type="ECO:0000256" key="6">
    <source>
        <dbReference type="SAM" id="MobiDB-lite"/>
    </source>
</evidence>
<feature type="domain" description="Major facilitator superfamily (MFS) profile" evidence="8">
    <location>
        <begin position="33"/>
        <end position="409"/>
    </location>
</feature>
<feature type="transmembrane region" description="Helical" evidence="7">
    <location>
        <begin position="124"/>
        <end position="145"/>
    </location>
</feature>
<proteinExistence type="predicted"/>
<comment type="subcellular location">
    <subcellularLocation>
        <location evidence="1">Cell membrane</location>
        <topology evidence="1">Multi-pass membrane protein</topology>
    </subcellularLocation>
</comment>
<keyword evidence="4 7" id="KW-1133">Transmembrane helix</keyword>
<evidence type="ECO:0000259" key="8">
    <source>
        <dbReference type="PROSITE" id="PS50850"/>
    </source>
</evidence>
<dbReference type="Proteomes" id="UP000198881">
    <property type="component" value="Unassembled WGS sequence"/>
</dbReference>
<dbReference type="InterPro" id="IPR020846">
    <property type="entry name" value="MFS_dom"/>
</dbReference>
<feature type="transmembrane region" description="Helical" evidence="7">
    <location>
        <begin position="185"/>
        <end position="203"/>
    </location>
</feature>
<evidence type="ECO:0000313" key="9">
    <source>
        <dbReference type="EMBL" id="SFV23952.1"/>
    </source>
</evidence>
<feature type="region of interest" description="Disordered" evidence="6">
    <location>
        <begin position="1"/>
        <end position="29"/>
    </location>
</feature>
<dbReference type="PROSITE" id="PS50850">
    <property type="entry name" value="MFS"/>
    <property type="match status" value="1"/>
</dbReference>
<accession>A0A1I7MPV6</accession>
<keyword evidence="5 7" id="KW-0472">Membrane</keyword>
<dbReference type="GO" id="GO:0022857">
    <property type="term" value="F:transmembrane transporter activity"/>
    <property type="evidence" value="ECO:0007669"/>
    <property type="project" value="InterPro"/>
</dbReference>
<feature type="transmembrane region" description="Helical" evidence="7">
    <location>
        <begin position="320"/>
        <end position="340"/>
    </location>
</feature>
<evidence type="ECO:0000256" key="3">
    <source>
        <dbReference type="ARBA" id="ARBA00022692"/>
    </source>
</evidence>
<dbReference type="InterPro" id="IPR011701">
    <property type="entry name" value="MFS"/>
</dbReference>
<feature type="transmembrane region" description="Helical" evidence="7">
    <location>
        <begin position="54"/>
        <end position="78"/>
    </location>
</feature>
<keyword evidence="2" id="KW-1003">Cell membrane</keyword>
<dbReference type="EMBL" id="FPCG01000009">
    <property type="protein sequence ID" value="SFV23952.1"/>
    <property type="molecule type" value="Genomic_DNA"/>
</dbReference>
<feature type="transmembrane region" description="Helical" evidence="7">
    <location>
        <begin position="99"/>
        <end position="118"/>
    </location>
</feature>
<feature type="transmembrane region" description="Helical" evidence="7">
    <location>
        <begin position="295"/>
        <end position="314"/>
    </location>
</feature>
<feature type="transmembrane region" description="Helical" evidence="7">
    <location>
        <begin position="352"/>
        <end position="376"/>
    </location>
</feature>
<keyword evidence="3 7" id="KW-0812">Transmembrane</keyword>
<dbReference type="CDD" id="cd17324">
    <property type="entry name" value="MFS_NepI_like"/>
    <property type="match status" value="1"/>
</dbReference>
<dbReference type="Gene3D" id="1.20.1250.20">
    <property type="entry name" value="MFS general substrate transporter like domains"/>
    <property type="match status" value="1"/>
</dbReference>
<reference evidence="9 10" key="1">
    <citation type="submission" date="2016-10" db="EMBL/GenBank/DDBJ databases">
        <authorList>
            <person name="de Groot N.N."/>
        </authorList>
    </citation>
    <scope>NUCLEOTIDE SEQUENCE [LARGE SCALE GENOMIC DNA]</scope>
    <source>
        <strain evidence="9 10">CGMCC 1.7054</strain>
    </source>
</reference>
<organism evidence="9 10">
    <name type="scientific">Micrococcus terreus</name>
    <dbReference type="NCBI Taxonomy" id="574650"/>
    <lineage>
        <taxon>Bacteria</taxon>
        <taxon>Bacillati</taxon>
        <taxon>Actinomycetota</taxon>
        <taxon>Actinomycetes</taxon>
        <taxon>Micrococcales</taxon>
        <taxon>Micrococcaceae</taxon>
        <taxon>Micrococcus</taxon>
    </lineage>
</organism>
<dbReference type="OrthoDB" id="106589at2"/>
<sequence>MLRGYPGVSWVSVSTPPQNQGRPDDVTPVRTRPPLGVAVASFASSFDRFAVSPLLVFVALDLGVSLAQAVAVAGVYYLAYGFSQPIWGTLADRFGRVRLLRWALLGSAVAGLLSAFAPTLILLVAARAVTGVFFGGIIPTALTYIGDTVAASHRQSALSDLMAGIAVGTALATATAGLVGDLLSWRVMFALPPVIAVLCLLALRRLPEPARESGGGFVATLNTALRNRWVWTVVTLAFFEGAAVLGMLTFLAPALQAQGLDATAAGLTVAGYGVSTMLCSRLVRPLGQRLPITALMLIGGGAMTLGFALVAVHISVGTVIASALLLGAAWALLHTSLQAWATSVAPAARGTVVALFAAGLFAGSSVSTLAAGPLVAADAWTTLFAGAALLALLVTLGAVIVRRVYDRQER</sequence>
<evidence type="ECO:0000256" key="2">
    <source>
        <dbReference type="ARBA" id="ARBA00022475"/>
    </source>
</evidence>
<dbReference type="PANTHER" id="PTHR43124:SF3">
    <property type="entry name" value="CHLORAMPHENICOL EFFLUX PUMP RV0191"/>
    <property type="match status" value="1"/>
</dbReference>
<keyword evidence="10" id="KW-1185">Reference proteome</keyword>
<evidence type="ECO:0000313" key="10">
    <source>
        <dbReference type="Proteomes" id="UP000198881"/>
    </source>
</evidence>
<evidence type="ECO:0000256" key="4">
    <source>
        <dbReference type="ARBA" id="ARBA00022989"/>
    </source>
</evidence>
<protein>
    <submittedName>
        <fullName evidence="9">Predicted arabinose efflux permease, MFS family</fullName>
    </submittedName>
</protein>
<dbReference type="SUPFAM" id="SSF103473">
    <property type="entry name" value="MFS general substrate transporter"/>
    <property type="match status" value="1"/>
</dbReference>
<dbReference type="PANTHER" id="PTHR43124">
    <property type="entry name" value="PURINE EFFLUX PUMP PBUE"/>
    <property type="match status" value="1"/>
</dbReference>
<dbReference type="Pfam" id="PF07690">
    <property type="entry name" value="MFS_1"/>
    <property type="match status" value="1"/>
</dbReference>
<feature type="transmembrane region" description="Helical" evidence="7">
    <location>
        <begin position="229"/>
        <end position="252"/>
    </location>
</feature>
<evidence type="ECO:0000256" key="7">
    <source>
        <dbReference type="SAM" id="Phobius"/>
    </source>
</evidence>